<protein>
    <submittedName>
        <fullName evidence="2">Uncharacterized protein</fullName>
    </submittedName>
</protein>
<feature type="region of interest" description="Disordered" evidence="1">
    <location>
        <begin position="1"/>
        <end position="27"/>
    </location>
</feature>
<reference evidence="2" key="1">
    <citation type="journal article" date="2021" name="Proc. Natl. Acad. Sci. U.S.A.">
        <title>Three genomes in the algal genus Volvox reveal the fate of a haploid sex-determining region after a transition to homothallism.</title>
        <authorList>
            <person name="Yamamoto K."/>
            <person name="Hamaji T."/>
            <person name="Kawai-Toyooka H."/>
            <person name="Matsuzaki R."/>
            <person name="Takahashi F."/>
            <person name="Nishimura Y."/>
            <person name="Kawachi M."/>
            <person name="Noguchi H."/>
            <person name="Minakuchi Y."/>
            <person name="Umen J.G."/>
            <person name="Toyoda A."/>
            <person name="Nozaki H."/>
        </authorList>
    </citation>
    <scope>NUCLEOTIDE SEQUENCE</scope>
    <source>
        <strain evidence="2">NIES-3785</strain>
    </source>
</reference>
<comment type="caution">
    <text evidence="2">The sequence shown here is derived from an EMBL/GenBank/DDBJ whole genome shotgun (WGS) entry which is preliminary data.</text>
</comment>
<dbReference type="AlphaFoldDB" id="A0A8J4LX56"/>
<evidence type="ECO:0000313" key="2">
    <source>
        <dbReference type="EMBL" id="GIM13715.1"/>
    </source>
</evidence>
<organism evidence="2 3">
    <name type="scientific">Volvox reticuliferus</name>
    <dbReference type="NCBI Taxonomy" id="1737510"/>
    <lineage>
        <taxon>Eukaryota</taxon>
        <taxon>Viridiplantae</taxon>
        <taxon>Chlorophyta</taxon>
        <taxon>core chlorophytes</taxon>
        <taxon>Chlorophyceae</taxon>
        <taxon>CS clade</taxon>
        <taxon>Chlamydomonadales</taxon>
        <taxon>Volvocaceae</taxon>
        <taxon>Volvox</taxon>
    </lineage>
</organism>
<evidence type="ECO:0000313" key="3">
    <source>
        <dbReference type="Proteomes" id="UP000722791"/>
    </source>
</evidence>
<accession>A0A8J4LX56</accession>
<sequence>PKPPPPPLPSPHPERTSLRSLTRGALSTDRAAGVGIMANGRGAMAGDDFARSSTAASAAVVIPNNPTGNWEPAVCRRTAAVPVAEAMAEAMLASGAAGSSRMVTAPPTTTGGRAPAGAAARVGLETVHAWKEDARSRLQLCSFGPQTLLFFSAGGGACSIPRCTLMESSEDWVYTTAVRSF</sequence>
<evidence type="ECO:0000256" key="1">
    <source>
        <dbReference type="SAM" id="MobiDB-lite"/>
    </source>
</evidence>
<name>A0A8J4LX56_9CHLO</name>
<proteinExistence type="predicted"/>
<dbReference type="EMBL" id="BNCQ01000051">
    <property type="protein sequence ID" value="GIM13715.1"/>
    <property type="molecule type" value="Genomic_DNA"/>
</dbReference>
<dbReference type="Proteomes" id="UP000722791">
    <property type="component" value="Unassembled WGS sequence"/>
</dbReference>
<feature type="non-terminal residue" evidence="2">
    <location>
        <position position="181"/>
    </location>
</feature>
<feature type="compositionally biased region" description="Pro residues" evidence="1">
    <location>
        <begin position="1"/>
        <end position="11"/>
    </location>
</feature>
<gene>
    <name evidence="2" type="ORF">Vretimale_16789</name>
</gene>